<dbReference type="InterPro" id="IPR036390">
    <property type="entry name" value="WH_DNA-bd_sf"/>
</dbReference>
<organism evidence="5 6">
    <name type="scientific">Infirmifilum uzonense</name>
    <dbReference type="NCBI Taxonomy" id="1550241"/>
    <lineage>
        <taxon>Archaea</taxon>
        <taxon>Thermoproteota</taxon>
        <taxon>Thermoprotei</taxon>
        <taxon>Thermofilales</taxon>
        <taxon>Thermofilaceae</taxon>
        <taxon>Infirmifilum</taxon>
    </lineage>
</organism>
<dbReference type="CDD" id="cd00090">
    <property type="entry name" value="HTH_ARSR"/>
    <property type="match status" value="1"/>
</dbReference>
<dbReference type="Proteomes" id="UP000067434">
    <property type="component" value="Chromosome"/>
</dbReference>
<keyword evidence="3" id="KW-0804">Transcription</keyword>
<dbReference type="InterPro" id="IPR011991">
    <property type="entry name" value="ArsR-like_HTH"/>
</dbReference>
<protein>
    <recommendedName>
        <fullName evidence="4">HTH arsR-type domain-containing protein</fullName>
    </recommendedName>
</protein>
<keyword evidence="6" id="KW-1185">Reference proteome</keyword>
<dbReference type="EMBL" id="CP009961">
    <property type="protein sequence ID" value="AKG38756.1"/>
    <property type="molecule type" value="Genomic_DNA"/>
</dbReference>
<accession>A0A0F7CL42</accession>
<evidence type="ECO:0000313" key="6">
    <source>
        <dbReference type="Proteomes" id="UP000067434"/>
    </source>
</evidence>
<evidence type="ECO:0000256" key="3">
    <source>
        <dbReference type="ARBA" id="ARBA00023163"/>
    </source>
</evidence>
<gene>
    <name evidence="5" type="ORF">MA03_04995</name>
</gene>
<dbReference type="SMART" id="SM00418">
    <property type="entry name" value="HTH_ARSR"/>
    <property type="match status" value="1"/>
</dbReference>
<dbReference type="InterPro" id="IPR051011">
    <property type="entry name" value="Metal_resp_trans_reg"/>
</dbReference>
<reference evidence="5 6" key="1">
    <citation type="journal article" date="2015" name="Stand. Genomic Sci.">
        <title>Complete genome sequence of and proposal of Thermofilum uzonense sp. nov. a novel hyperthermophilic crenarchaeon and emended description of the genus Thermofilum.</title>
        <authorList>
            <person name="Toshchakov S.V."/>
            <person name="Korzhenkov A.A."/>
            <person name="Samarov N.I."/>
            <person name="Mazunin I.O."/>
            <person name="Mozhey O.I."/>
            <person name="Shmyr I.S."/>
            <person name="Derbikova K.S."/>
            <person name="Taranov E.A."/>
            <person name="Dominova I.N."/>
            <person name="Bonch-Osmolovskaya E.A."/>
            <person name="Patrushev M.V."/>
            <person name="Podosokorskaya O.A."/>
            <person name="Kublanov I.V."/>
        </authorList>
    </citation>
    <scope>NUCLEOTIDE SEQUENCE [LARGE SCALE GENOMIC DNA]</scope>
    <source>
        <strain evidence="5 6">1807-2</strain>
    </source>
</reference>
<keyword evidence="2" id="KW-0238">DNA-binding</keyword>
<evidence type="ECO:0000256" key="2">
    <source>
        <dbReference type="ARBA" id="ARBA00023125"/>
    </source>
</evidence>
<dbReference type="Gene3D" id="1.10.10.10">
    <property type="entry name" value="Winged helix-like DNA-binding domain superfamily/Winged helix DNA-binding domain"/>
    <property type="match status" value="1"/>
</dbReference>
<sequence length="104" mass="11706">MNSMPDKVLTLREALSHPLRRAIVSCLIENPGLSVRQLARELGVSIGSLSGHLVILERVGLIREVRLSKKLQLYVNEEMLMPRTLDRRHDLSIIWSEHGGLSSV</sequence>
<dbReference type="GO" id="GO:0003677">
    <property type="term" value="F:DNA binding"/>
    <property type="evidence" value="ECO:0007669"/>
    <property type="project" value="UniProtKB-KW"/>
</dbReference>
<evidence type="ECO:0000313" key="5">
    <source>
        <dbReference type="EMBL" id="AKG38756.1"/>
    </source>
</evidence>
<name>A0A0F7CL42_9CREN</name>
<dbReference type="InterPro" id="IPR036388">
    <property type="entry name" value="WH-like_DNA-bd_sf"/>
</dbReference>
<evidence type="ECO:0000256" key="1">
    <source>
        <dbReference type="ARBA" id="ARBA00023015"/>
    </source>
</evidence>
<dbReference type="STRING" id="1550241.MA03_04995"/>
<dbReference type="HOGENOM" id="CLU_2243996_0_0_2"/>
<dbReference type="AlphaFoldDB" id="A0A0F7CL42"/>
<dbReference type="KEGG" id="thf:MA03_04995"/>
<dbReference type="Pfam" id="PF12840">
    <property type="entry name" value="HTH_20"/>
    <property type="match status" value="1"/>
</dbReference>
<dbReference type="GO" id="GO:0003700">
    <property type="term" value="F:DNA-binding transcription factor activity"/>
    <property type="evidence" value="ECO:0007669"/>
    <property type="project" value="InterPro"/>
</dbReference>
<dbReference type="PANTHER" id="PTHR43132:SF2">
    <property type="entry name" value="ARSENICAL RESISTANCE OPERON REPRESSOR ARSR-RELATED"/>
    <property type="match status" value="1"/>
</dbReference>
<proteinExistence type="predicted"/>
<dbReference type="InterPro" id="IPR001845">
    <property type="entry name" value="HTH_ArsR_DNA-bd_dom"/>
</dbReference>
<evidence type="ECO:0000259" key="4">
    <source>
        <dbReference type="SMART" id="SM00418"/>
    </source>
</evidence>
<feature type="domain" description="HTH arsR-type" evidence="4">
    <location>
        <begin position="10"/>
        <end position="89"/>
    </location>
</feature>
<dbReference type="SUPFAM" id="SSF46785">
    <property type="entry name" value="Winged helix' DNA-binding domain"/>
    <property type="match status" value="1"/>
</dbReference>
<keyword evidence="1" id="KW-0805">Transcription regulation</keyword>
<dbReference type="PANTHER" id="PTHR43132">
    <property type="entry name" value="ARSENICAL RESISTANCE OPERON REPRESSOR ARSR-RELATED"/>
    <property type="match status" value="1"/>
</dbReference>
<dbReference type="PATRIC" id="fig|1550241.5.peg.1053"/>